<protein>
    <recommendedName>
        <fullName evidence="4">BZIP domain-containing protein</fullName>
    </recommendedName>
</protein>
<feature type="domain" description="BZIP" evidence="4">
    <location>
        <begin position="120"/>
        <end position="183"/>
    </location>
</feature>
<comment type="caution">
    <text evidence="5">The sequence shown here is derived from an EMBL/GenBank/DDBJ whole genome shotgun (WGS) entry which is preliminary data.</text>
</comment>
<dbReference type="PROSITE" id="PS50217">
    <property type="entry name" value="BZIP"/>
    <property type="match status" value="1"/>
</dbReference>
<dbReference type="EMBL" id="AMGW01000002">
    <property type="protein sequence ID" value="EXJ62428.1"/>
    <property type="molecule type" value="Genomic_DNA"/>
</dbReference>
<dbReference type="InterPro" id="IPR050936">
    <property type="entry name" value="AP-1-like"/>
</dbReference>
<dbReference type="SUPFAM" id="SSF57959">
    <property type="entry name" value="Leucine zipper domain"/>
    <property type="match status" value="1"/>
</dbReference>
<dbReference type="Pfam" id="PF00170">
    <property type="entry name" value="bZIP_1"/>
    <property type="match status" value="1"/>
</dbReference>
<comment type="subcellular location">
    <subcellularLocation>
        <location evidence="1">Nucleus</location>
    </subcellularLocation>
</comment>
<dbReference type="PROSITE" id="PS00036">
    <property type="entry name" value="BZIP_BASIC"/>
    <property type="match status" value="1"/>
</dbReference>
<dbReference type="GeneID" id="19177467"/>
<reference evidence="5 6" key="1">
    <citation type="submission" date="2013-03" db="EMBL/GenBank/DDBJ databases">
        <title>The Genome Sequence of Cladophialophora yegresii CBS 114405.</title>
        <authorList>
            <consortium name="The Broad Institute Genomics Platform"/>
            <person name="Cuomo C."/>
            <person name="de Hoog S."/>
            <person name="Gorbushina A."/>
            <person name="Walker B."/>
            <person name="Young S.K."/>
            <person name="Zeng Q."/>
            <person name="Gargeya S."/>
            <person name="Fitzgerald M."/>
            <person name="Haas B."/>
            <person name="Abouelleil A."/>
            <person name="Allen A.W."/>
            <person name="Alvarado L."/>
            <person name="Arachchi H.M."/>
            <person name="Berlin A.M."/>
            <person name="Chapman S.B."/>
            <person name="Gainer-Dewar J."/>
            <person name="Goldberg J."/>
            <person name="Griggs A."/>
            <person name="Gujja S."/>
            <person name="Hansen M."/>
            <person name="Howarth C."/>
            <person name="Imamovic A."/>
            <person name="Ireland A."/>
            <person name="Larimer J."/>
            <person name="McCowan C."/>
            <person name="Murphy C."/>
            <person name="Pearson M."/>
            <person name="Poon T.W."/>
            <person name="Priest M."/>
            <person name="Roberts A."/>
            <person name="Saif S."/>
            <person name="Shea T."/>
            <person name="Sisk P."/>
            <person name="Sykes S."/>
            <person name="Wortman J."/>
            <person name="Nusbaum C."/>
            <person name="Birren B."/>
        </authorList>
    </citation>
    <scope>NUCLEOTIDE SEQUENCE [LARGE SCALE GENOMIC DNA]</scope>
    <source>
        <strain evidence="5 6">CBS 114405</strain>
    </source>
</reference>
<dbReference type="AlphaFoldDB" id="W9W3B3"/>
<dbReference type="HOGENOM" id="CLU_1165705_0_0_1"/>
<evidence type="ECO:0000313" key="6">
    <source>
        <dbReference type="Proteomes" id="UP000019473"/>
    </source>
</evidence>
<sequence length="236" mass="26815">MDCQNRLHIEAYDSWSLLPCGIGHSHIRGDVSTGLSHIHDTRSDTPNLLRYEDLELSDPDKMESFMMAVVGSHHEKSITTSLAACHDSIHPTVTRPPLAKRGRVKAASDHGSPLPDMMMDISGERRRAQNRAAQRAHRDRQKRYVAQLEKRFFALQASYNHLNEKYKTVQKEYEALISFVRSQQIPTDSPFLRTSAEPTLTFSSPDLEPLSEFSKCEQELDRVLAFRDDKSPSPTP</sequence>
<organism evidence="5 6">
    <name type="scientific">Cladophialophora yegresii CBS 114405</name>
    <dbReference type="NCBI Taxonomy" id="1182544"/>
    <lineage>
        <taxon>Eukaryota</taxon>
        <taxon>Fungi</taxon>
        <taxon>Dikarya</taxon>
        <taxon>Ascomycota</taxon>
        <taxon>Pezizomycotina</taxon>
        <taxon>Eurotiomycetes</taxon>
        <taxon>Chaetothyriomycetidae</taxon>
        <taxon>Chaetothyriales</taxon>
        <taxon>Herpotrichiellaceae</taxon>
        <taxon>Cladophialophora</taxon>
    </lineage>
</organism>
<proteinExistence type="predicted"/>
<dbReference type="CDD" id="cd14688">
    <property type="entry name" value="bZIP_YAP"/>
    <property type="match status" value="1"/>
</dbReference>
<keyword evidence="2" id="KW-0539">Nucleus</keyword>
<dbReference type="VEuPathDB" id="FungiDB:A1O7_02863"/>
<dbReference type="PANTHER" id="PTHR40621:SF6">
    <property type="entry name" value="AP-1-LIKE TRANSCRIPTION FACTOR YAP1-RELATED"/>
    <property type="match status" value="1"/>
</dbReference>
<dbReference type="GO" id="GO:0001228">
    <property type="term" value="F:DNA-binding transcription activator activity, RNA polymerase II-specific"/>
    <property type="evidence" value="ECO:0007669"/>
    <property type="project" value="TreeGrafter"/>
</dbReference>
<dbReference type="Proteomes" id="UP000019473">
    <property type="component" value="Unassembled WGS sequence"/>
</dbReference>
<dbReference type="PANTHER" id="PTHR40621">
    <property type="entry name" value="TRANSCRIPTION FACTOR KAPC-RELATED"/>
    <property type="match status" value="1"/>
</dbReference>
<dbReference type="InterPro" id="IPR046347">
    <property type="entry name" value="bZIP_sf"/>
</dbReference>
<dbReference type="Gene3D" id="1.20.5.170">
    <property type="match status" value="1"/>
</dbReference>
<evidence type="ECO:0000313" key="5">
    <source>
        <dbReference type="EMBL" id="EXJ62428.1"/>
    </source>
</evidence>
<gene>
    <name evidence="5" type="ORF">A1O7_02863</name>
</gene>
<dbReference type="OrthoDB" id="4145961at2759"/>
<keyword evidence="6" id="KW-1185">Reference proteome</keyword>
<evidence type="ECO:0000256" key="2">
    <source>
        <dbReference type="ARBA" id="ARBA00023242"/>
    </source>
</evidence>
<dbReference type="GO" id="GO:0000976">
    <property type="term" value="F:transcription cis-regulatory region binding"/>
    <property type="evidence" value="ECO:0007669"/>
    <property type="project" value="InterPro"/>
</dbReference>
<name>W9W3B3_9EURO</name>
<dbReference type="RefSeq" id="XP_007755082.1">
    <property type="nucleotide sequence ID" value="XM_007756892.1"/>
</dbReference>
<accession>W9W3B3</accession>
<dbReference type="GO" id="GO:0090575">
    <property type="term" value="C:RNA polymerase II transcription regulator complex"/>
    <property type="evidence" value="ECO:0007669"/>
    <property type="project" value="TreeGrafter"/>
</dbReference>
<dbReference type="SMART" id="SM00338">
    <property type="entry name" value="BRLZ"/>
    <property type="match status" value="1"/>
</dbReference>
<evidence type="ECO:0000259" key="4">
    <source>
        <dbReference type="PROSITE" id="PS50217"/>
    </source>
</evidence>
<feature type="region of interest" description="Disordered" evidence="3">
    <location>
        <begin position="93"/>
        <end position="116"/>
    </location>
</feature>
<evidence type="ECO:0000256" key="3">
    <source>
        <dbReference type="SAM" id="MobiDB-lite"/>
    </source>
</evidence>
<evidence type="ECO:0000256" key="1">
    <source>
        <dbReference type="ARBA" id="ARBA00004123"/>
    </source>
</evidence>
<dbReference type="InterPro" id="IPR004827">
    <property type="entry name" value="bZIP"/>
</dbReference>